<gene>
    <name evidence="10" type="ORF">HHU12_24855</name>
</gene>
<dbReference type="PANTHER" id="PTHR42693:SF42">
    <property type="entry name" value="ARYLSULFATASE G"/>
    <property type="match status" value="1"/>
</dbReference>
<evidence type="ECO:0000313" key="11">
    <source>
        <dbReference type="Proteomes" id="UP000576082"/>
    </source>
</evidence>
<dbReference type="Gene3D" id="3.30.1120.10">
    <property type="match status" value="1"/>
</dbReference>
<dbReference type="AlphaFoldDB" id="A0A7X9XBZ8"/>
<sequence>MKKSILLLTLSFLSISIQGYSQMNKKPNIVLFFVDDMGWKDPAFMGSDYHETPNLDQFASEGVVFHNAYSAGPNCAPSRACMISGQYTPRHGKMAVWDSKRGIEEQMRLEPVPDQGLPLENYTLAEALKDGGYKTGIFGKWHIAGTPSDQGFDVNGETDASEINFKETNDPKDIFSLTEKACDFMESNQDKPFFLFLSHHTVHTKWEARQPMIDYFEKKEKGKIHKNAKYAAMVKHTDDSMGMIMEKLKALGLDENTIVFFTSDNGAIGKVKQTPLRGAKGMLYEGGIRVPLVVRYPSKIQPSNSTEPIINIDFYPTMLEMAGLEKAKDKVLDGESFAPILQGEKETLSRSTIYYHYPIYLDGKNARGARDEYFRNRPVTVAIQGDWKLLFFHEEYVLDGGEKQIASNHMVELYNLREDPSEKKDLSSIETKKRDQLLKDVKRWMKKTNAPLAMKKTPENYRPVYKRGNHKRKMTH</sequence>
<dbReference type="GO" id="GO:0004065">
    <property type="term" value="F:arylsulfatase activity"/>
    <property type="evidence" value="ECO:0007669"/>
    <property type="project" value="TreeGrafter"/>
</dbReference>
<dbReference type="InterPro" id="IPR017850">
    <property type="entry name" value="Alkaline_phosphatase_core_sf"/>
</dbReference>
<accession>A0A7X9XBZ8</accession>
<evidence type="ECO:0000259" key="9">
    <source>
        <dbReference type="Pfam" id="PF00884"/>
    </source>
</evidence>
<dbReference type="Proteomes" id="UP000576082">
    <property type="component" value="Unassembled WGS sequence"/>
</dbReference>
<comment type="similarity">
    <text evidence="2">Belongs to the sulfatase family.</text>
</comment>
<feature type="compositionally biased region" description="Basic residues" evidence="7">
    <location>
        <begin position="464"/>
        <end position="476"/>
    </location>
</feature>
<name>A0A7X9XBZ8_9BACT</name>
<feature type="signal peptide" evidence="8">
    <location>
        <begin position="1"/>
        <end position="19"/>
    </location>
</feature>
<protein>
    <submittedName>
        <fullName evidence="10">Sulfatase</fullName>
    </submittedName>
</protein>
<comment type="caution">
    <text evidence="10">The sequence shown here is derived from an EMBL/GenBank/DDBJ whole genome shotgun (WGS) entry which is preliminary data.</text>
</comment>
<reference evidence="10 11" key="1">
    <citation type="submission" date="2020-04" db="EMBL/GenBank/DDBJ databases">
        <title>Flammeovirga sp. SR4, a novel species isolated from seawater.</title>
        <authorList>
            <person name="Wang X."/>
        </authorList>
    </citation>
    <scope>NUCLEOTIDE SEQUENCE [LARGE SCALE GENOMIC DNA]</scope>
    <source>
        <strain evidence="10 11">ATCC 23126</strain>
    </source>
</reference>
<dbReference type="InterPro" id="IPR050738">
    <property type="entry name" value="Sulfatase"/>
</dbReference>
<dbReference type="EMBL" id="JABANE010000090">
    <property type="protein sequence ID" value="NME71218.1"/>
    <property type="molecule type" value="Genomic_DNA"/>
</dbReference>
<dbReference type="RefSeq" id="WP_169659439.1">
    <property type="nucleotide sequence ID" value="NZ_JABANE010000090.1"/>
</dbReference>
<evidence type="ECO:0000256" key="3">
    <source>
        <dbReference type="ARBA" id="ARBA00022723"/>
    </source>
</evidence>
<dbReference type="CDD" id="cd16144">
    <property type="entry name" value="ARS_like"/>
    <property type="match status" value="1"/>
</dbReference>
<keyword evidence="6" id="KW-0106">Calcium</keyword>
<keyword evidence="3" id="KW-0479">Metal-binding</keyword>
<keyword evidence="11" id="KW-1185">Reference proteome</keyword>
<evidence type="ECO:0000256" key="8">
    <source>
        <dbReference type="SAM" id="SignalP"/>
    </source>
</evidence>
<organism evidence="10 11">
    <name type="scientific">Flammeovirga aprica JL-4</name>
    <dbReference type="NCBI Taxonomy" id="694437"/>
    <lineage>
        <taxon>Bacteria</taxon>
        <taxon>Pseudomonadati</taxon>
        <taxon>Bacteroidota</taxon>
        <taxon>Cytophagia</taxon>
        <taxon>Cytophagales</taxon>
        <taxon>Flammeovirgaceae</taxon>
        <taxon>Flammeovirga</taxon>
    </lineage>
</organism>
<evidence type="ECO:0000256" key="1">
    <source>
        <dbReference type="ARBA" id="ARBA00001913"/>
    </source>
</evidence>
<dbReference type="Gene3D" id="3.40.720.10">
    <property type="entry name" value="Alkaline Phosphatase, subunit A"/>
    <property type="match status" value="1"/>
</dbReference>
<evidence type="ECO:0000256" key="4">
    <source>
        <dbReference type="ARBA" id="ARBA00022729"/>
    </source>
</evidence>
<evidence type="ECO:0000256" key="6">
    <source>
        <dbReference type="ARBA" id="ARBA00022837"/>
    </source>
</evidence>
<evidence type="ECO:0000313" key="10">
    <source>
        <dbReference type="EMBL" id="NME71218.1"/>
    </source>
</evidence>
<proteinExistence type="inferred from homology"/>
<dbReference type="SUPFAM" id="SSF53649">
    <property type="entry name" value="Alkaline phosphatase-like"/>
    <property type="match status" value="1"/>
</dbReference>
<feature type="domain" description="Sulfatase N-terminal" evidence="9">
    <location>
        <begin position="27"/>
        <end position="323"/>
    </location>
</feature>
<evidence type="ECO:0000256" key="2">
    <source>
        <dbReference type="ARBA" id="ARBA00008779"/>
    </source>
</evidence>
<feature type="region of interest" description="Disordered" evidence="7">
    <location>
        <begin position="455"/>
        <end position="476"/>
    </location>
</feature>
<dbReference type="GO" id="GO:0046872">
    <property type="term" value="F:metal ion binding"/>
    <property type="evidence" value="ECO:0007669"/>
    <property type="project" value="UniProtKB-KW"/>
</dbReference>
<evidence type="ECO:0000256" key="7">
    <source>
        <dbReference type="SAM" id="MobiDB-lite"/>
    </source>
</evidence>
<feature type="chain" id="PRO_5031062817" evidence="8">
    <location>
        <begin position="20"/>
        <end position="476"/>
    </location>
</feature>
<dbReference type="InterPro" id="IPR000917">
    <property type="entry name" value="Sulfatase_N"/>
</dbReference>
<keyword evidence="4 8" id="KW-0732">Signal</keyword>
<dbReference type="Pfam" id="PF00884">
    <property type="entry name" value="Sulfatase"/>
    <property type="match status" value="1"/>
</dbReference>
<evidence type="ECO:0000256" key="5">
    <source>
        <dbReference type="ARBA" id="ARBA00022801"/>
    </source>
</evidence>
<comment type="cofactor">
    <cofactor evidence="1">
        <name>Ca(2+)</name>
        <dbReference type="ChEBI" id="CHEBI:29108"/>
    </cofactor>
</comment>
<dbReference type="PANTHER" id="PTHR42693">
    <property type="entry name" value="ARYLSULFATASE FAMILY MEMBER"/>
    <property type="match status" value="1"/>
</dbReference>
<keyword evidence="5" id="KW-0378">Hydrolase</keyword>